<evidence type="ECO:0000259" key="2">
    <source>
        <dbReference type="Pfam" id="PF07762"/>
    </source>
</evidence>
<dbReference type="PANTHER" id="PTHR48258">
    <property type="entry name" value="DUF4218 DOMAIN-CONTAINING PROTEIN-RELATED"/>
    <property type="match status" value="1"/>
</dbReference>
<proteinExistence type="predicted"/>
<feature type="domain" description="DUF1618" evidence="2">
    <location>
        <begin position="216"/>
        <end position="397"/>
    </location>
</feature>
<dbReference type="Pfam" id="PF13960">
    <property type="entry name" value="DUF4218"/>
    <property type="match status" value="1"/>
</dbReference>
<keyword evidence="5" id="KW-1185">Reference proteome</keyword>
<evidence type="ECO:0000259" key="3">
    <source>
        <dbReference type="Pfam" id="PF13960"/>
    </source>
</evidence>
<name>A0AAD8TPJ3_LOLMU</name>
<dbReference type="InterPro" id="IPR004242">
    <property type="entry name" value="Transposase_21"/>
</dbReference>
<dbReference type="Pfam" id="PF02992">
    <property type="entry name" value="Transposase_21"/>
    <property type="match status" value="2"/>
</dbReference>
<sequence length="1395" mass="158727">MAGLFLSSSFHPPRVNSAATANIPPRYPAWVLLDRKAYFADLENATTATATSSTTGHTVKVTFCLADPPSLSHFCVHGPTQHLAVEPQVVFSDKDLALLVFTFTGDSSSTVEYFIYKSGRGNPSSLEPIPATPPPGTRNTECNVSMVVRDDGHFLLAHLSLTSPITYYDLSIFSSKTGKWITRTMQVQGPANQIREEDLFAEPHKVISLGGGMVGWVDLWRGVIVSNILADDPFIYLIPLPKPAFNLPRMGDPKPVRDVTASNGVIKFVEMELYVRREVVDVDDNFGNTFKVTKDLDTLDKMYDRDLLLLPHEAFLEAPGEQIIYIRDGWKIRTCYRHISWNYWRKGHCVHVNDILADNQKHAMLLPQLVDGYGKSTLGNLATAYPTLSLNGDHVVYLMTKLDAHEMEITWRTVSSAPRKWDRWVCAHGRWRMIGVQKSTMVVHMREGQVVRYKVNAKADMVRNNMTLIRCPCRKCGLRQWIDPDSGQLEEHLLRRGFMLGFDEEPAANVGHEEEADIGREDEESPEHGVHHEEGEADEGDDDAGGDGGGDAERKQTPLTSALRDPHVQELLLKDTGNAKPEAKLAQMEVDGMTPLYPGCRPEDTRLSVTLECLEMKAEHKWTDSSFSDNMKSWHARLPKDNTLPTSIDEAKKVVCPLDLPHVKYHACINDCALFRNEYKDRTTCPVCGQGRYKRGNKKVPLKVVWYFPITPRLQRYFVDPKEAKLMQWHAEREKPADDPEKGKILTHPADASQWNALDIEFADEFGSEPRNIRLGMSTDGLNPFGNQSSTHSTWPVFVWPYNLPPGCAQSSVQDYPGYAYVSCQVNHGFKGCVKCMDKTPHLQLPKPPGSCKTVFQGTRMWLRFDHPWRKRKDLFNGEEELGRAPRPRSGEEISELLENWEECPAPGKKRPRESPLLGVWKARSVFWDLPYWKVLHTPHSLDVMHITKNVTESLLGTLMNMPERTKDGPKARTDLKLLGLKKELQYPTDSDDDDEQTETTQGHHKRAKKNEVVVLKPACFTLSEEELERFFECLLGVKVPHGYSGKISRYLDVAKKRFSGMKSHDCHVLMTQILPVAMRGIMDDHVRETLFGLCNFFDVISRKSIGVKQLNRLQEEIVEILCELEIYFPPAFFDIMVHLLVHVVDDIIHLGPTFLHNMMPFERLNGVIKGFVRNRARPDGSIAKGFLTYECISFCQNYLSTENEDVGLPTRKHVGRLAGFGHREGYRAMHVGIAGRHADFDRAHRVALQHIELVSPWVDKHKSLIEQKFIDLGRPRKTGDVTKEHNSNFTGWFKKRLLESPAPMPSTEEQKLIFSLSQGPGHNVRTYQSYDINGYRFYTEEKDKNSEYQNSGVTMLSYTDDKTDVKERFYGRIEEIWELDYVGVTIPMFRPLKR</sequence>
<feature type="compositionally biased region" description="Acidic residues" evidence="1">
    <location>
        <begin position="535"/>
        <end position="545"/>
    </location>
</feature>
<feature type="domain" description="DUF4218" evidence="3">
    <location>
        <begin position="1102"/>
        <end position="1204"/>
    </location>
</feature>
<evidence type="ECO:0000256" key="1">
    <source>
        <dbReference type="SAM" id="MobiDB-lite"/>
    </source>
</evidence>
<accession>A0AAD8TPJ3</accession>
<organism evidence="4 5">
    <name type="scientific">Lolium multiflorum</name>
    <name type="common">Italian ryegrass</name>
    <name type="synonym">Lolium perenne subsp. multiflorum</name>
    <dbReference type="NCBI Taxonomy" id="4521"/>
    <lineage>
        <taxon>Eukaryota</taxon>
        <taxon>Viridiplantae</taxon>
        <taxon>Streptophyta</taxon>
        <taxon>Embryophyta</taxon>
        <taxon>Tracheophyta</taxon>
        <taxon>Spermatophyta</taxon>
        <taxon>Magnoliopsida</taxon>
        <taxon>Liliopsida</taxon>
        <taxon>Poales</taxon>
        <taxon>Poaceae</taxon>
        <taxon>BOP clade</taxon>
        <taxon>Pooideae</taxon>
        <taxon>Poodae</taxon>
        <taxon>Poeae</taxon>
        <taxon>Poeae Chloroplast Group 2 (Poeae type)</taxon>
        <taxon>Loliodinae</taxon>
        <taxon>Loliinae</taxon>
        <taxon>Lolium</taxon>
    </lineage>
</organism>
<gene>
    <name evidence="4" type="ORF">QYE76_047074</name>
</gene>
<dbReference type="InterPro" id="IPR025452">
    <property type="entry name" value="DUF4218"/>
</dbReference>
<feature type="region of interest" description="Disordered" evidence="1">
    <location>
        <begin position="509"/>
        <end position="567"/>
    </location>
</feature>
<dbReference type="Pfam" id="PF07762">
    <property type="entry name" value="DUF1618"/>
    <property type="match status" value="1"/>
</dbReference>
<protein>
    <recommendedName>
        <fullName evidence="6">Transposon protein, putative, CACTA, En/Spm sub-class</fullName>
    </recommendedName>
</protein>
<reference evidence="4" key="1">
    <citation type="submission" date="2023-07" db="EMBL/GenBank/DDBJ databases">
        <title>A chromosome-level genome assembly of Lolium multiflorum.</title>
        <authorList>
            <person name="Chen Y."/>
            <person name="Copetti D."/>
            <person name="Kolliker R."/>
            <person name="Studer B."/>
        </authorList>
    </citation>
    <scope>NUCLEOTIDE SEQUENCE</scope>
    <source>
        <strain evidence="4">02402/16</strain>
        <tissue evidence="4">Leaf</tissue>
    </source>
</reference>
<dbReference type="InterPro" id="IPR011676">
    <property type="entry name" value="DUF1618"/>
</dbReference>
<dbReference type="EMBL" id="JAUUTY010000002">
    <property type="protein sequence ID" value="KAK1686226.1"/>
    <property type="molecule type" value="Genomic_DNA"/>
</dbReference>
<evidence type="ECO:0008006" key="6">
    <source>
        <dbReference type="Google" id="ProtNLM"/>
    </source>
</evidence>
<dbReference type="PANTHER" id="PTHR48258:SF9">
    <property type="entry name" value="OS01G0348150 PROTEIN"/>
    <property type="match status" value="1"/>
</dbReference>
<evidence type="ECO:0000313" key="4">
    <source>
        <dbReference type="EMBL" id="KAK1686226.1"/>
    </source>
</evidence>
<dbReference type="Proteomes" id="UP001231189">
    <property type="component" value="Unassembled WGS sequence"/>
</dbReference>
<evidence type="ECO:0000313" key="5">
    <source>
        <dbReference type="Proteomes" id="UP001231189"/>
    </source>
</evidence>
<comment type="caution">
    <text evidence="4">The sequence shown here is derived from an EMBL/GenBank/DDBJ whole genome shotgun (WGS) entry which is preliminary data.</text>
</comment>
<feature type="region of interest" description="Disordered" evidence="1">
    <location>
        <begin position="987"/>
        <end position="1008"/>
    </location>
</feature>